<feature type="chain" id="PRO_5047427507" description="SGNH hydrolase-type esterase domain-containing protein" evidence="1">
    <location>
        <begin position="32"/>
        <end position="289"/>
    </location>
</feature>
<feature type="signal peptide" evidence="1">
    <location>
        <begin position="1"/>
        <end position="31"/>
    </location>
</feature>
<dbReference type="InterPro" id="IPR036514">
    <property type="entry name" value="SGNH_hydro_sf"/>
</dbReference>
<dbReference type="EMBL" id="CP071091">
    <property type="protein sequence ID" value="QSQ16415.1"/>
    <property type="molecule type" value="Genomic_DNA"/>
</dbReference>
<gene>
    <name evidence="2" type="ORF">JY572_10355</name>
</gene>
<accession>A0ABX7NCA4</accession>
<name>A0ABX7NCA4_9BACT</name>
<keyword evidence="3" id="KW-1185">Reference proteome</keyword>
<organism evidence="2 3">
    <name type="scientific">Myxococcus landrumensis</name>
    <dbReference type="NCBI Taxonomy" id="2813577"/>
    <lineage>
        <taxon>Bacteria</taxon>
        <taxon>Pseudomonadati</taxon>
        <taxon>Myxococcota</taxon>
        <taxon>Myxococcia</taxon>
        <taxon>Myxococcales</taxon>
        <taxon>Cystobacterineae</taxon>
        <taxon>Myxococcaceae</taxon>
        <taxon>Myxococcus</taxon>
    </lineage>
</organism>
<sequence>MHFDWSFLVRVSVLVLPAMLLMALHGAVAHAATPGSGAPLEKLSSRRIFFGHQSVGGNLLEGVQRLPASSQGPAPRIVEVKSPTETVAPGTLAHAMVGQNEKPESKISDFERMMDSGLAKTTDVAFFKFCYIDFNGATDSRALFEKYRASMEGLKARHPHTTFVHVTAPLTTVQRGAKAWLKELLGRPVWGIAENVQRETFNELMRKTYGGKEPLFDLARLESTAPDGSRETYELNGQTWPAMVPGYSDDGGHLNATGQERLAKELMNFLANLPAPAVQPPIPAVQASP</sequence>
<reference evidence="2 3" key="1">
    <citation type="submission" date="2021-02" db="EMBL/GenBank/DDBJ databases">
        <title>De Novo genome assembly of isolated myxobacteria.</title>
        <authorList>
            <person name="Stevens D.C."/>
        </authorList>
    </citation>
    <scope>NUCLEOTIDE SEQUENCE [LARGE SCALE GENOMIC DNA]</scope>
    <source>
        <strain evidence="2 3">SCHIC003</strain>
    </source>
</reference>
<evidence type="ECO:0000256" key="1">
    <source>
        <dbReference type="SAM" id="SignalP"/>
    </source>
</evidence>
<dbReference type="Gene3D" id="3.40.50.1110">
    <property type="entry name" value="SGNH hydrolase"/>
    <property type="match status" value="1"/>
</dbReference>
<evidence type="ECO:0000313" key="3">
    <source>
        <dbReference type="Proteomes" id="UP000663090"/>
    </source>
</evidence>
<evidence type="ECO:0000313" key="2">
    <source>
        <dbReference type="EMBL" id="QSQ16415.1"/>
    </source>
</evidence>
<protein>
    <recommendedName>
        <fullName evidence="4">SGNH hydrolase-type esterase domain-containing protein</fullName>
    </recommendedName>
</protein>
<keyword evidence="1" id="KW-0732">Signal</keyword>
<dbReference type="SUPFAM" id="SSF52266">
    <property type="entry name" value="SGNH hydrolase"/>
    <property type="match status" value="1"/>
</dbReference>
<proteinExistence type="predicted"/>
<dbReference type="Proteomes" id="UP000663090">
    <property type="component" value="Chromosome"/>
</dbReference>
<dbReference type="RefSeq" id="WP_206718076.1">
    <property type="nucleotide sequence ID" value="NZ_CP071091.1"/>
</dbReference>
<evidence type="ECO:0008006" key="4">
    <source>
        <dbReference type="Google" id="ProtNLM"/>
    </source>
</evidence>